<proteinExistence type="predicted"/>
<name>A0AA86P2X3_9EUKA</name>
<dbReference type="Proteomes" id="UP001642409">
    <property type="component" value="Unassembled WGS sequence"/>
</dbReference>
<reference evidence="2 3" key="2">
    <citation type="submission" date="2024-07" db="EMBL/GenBank/DDBJ databases">
        <authorList>
            <person name="Akdeniz Z."/>
        </authorList>
    </citation>
    <scope>NUCLEOTIDE SEQUENCE [LARGE SCALE GENOMIC DNA]</scope>
</reference>
<evidence type="ECO:0000313" key="3">
    <source>
        <dbReference type="Proteomes" id="UP001642409"/>
    </source>
</evidence>
<dbReference type="EMBL" id="CAXDID020000383">
    <property type="protein sequence ID" value="CAL6084964.1"/>
    <property type="molecule type" value="Genomic_DNA"/>
</dbReference>
<comment type="caution">
    <text evidence="1">The sequence shown here is derived from an EMBL/GenBank/DDBJ whole genome shotgun (WGS) entry which is preliminary data.</text>
</comment>
<keyword evidence="3" id="KW-1185">Reference proteome</keyword>
<protein>
    <submittedName>
        <fullName evidence="2">Hypothetical_protein</fullName>
    </submittedName>
</protein>
<evidence type="ECO:0000313" key="1">
    <source>
        <dbReference type="EMBL" id="CAI9929237.1"/>
    </source>
</evidence>
<organism evidence="1">
    <name type="scientific">Hexamita inflata</name>
    <dbReference type="NCBI Taxonomy" id="28002"/>
    <lineage>
        <taxon>Eukaryota</taxon>
        <taxon>Metamonada</taxon>
        <taxon>Diplomonadida</taxon>
        <taxon>Hexamitidae</taxon>
        <taxon>Hexamitinae</taxon>
        <taxon>Hexamita</taxon>
    </lineage>
</organism>
<evidence type="ECO:0000313" key="2">
    <source>
        <dbReference type="EMBL" id="CAL6084964.1"/>
    </source>
</evidence>
<accession>A0AA86P2X3</accession>
<sequence length="141" mass="16111">MLMYVLQEIQQIIPEKIELPNQNATIITQQYIDVVTSSIVHANSNADNATRDLGIRQNVLQKSAYKRGPSFEANCDSVGTELDISAAILQFTFHKIVHVDNNFEVHVDNTCQDQMSFDPNYDLVIKEYINSRYRKCTNKSL</sequence>
<reference evidence="1" key="1">
    <citation type="submission" date="2023-06" db="EMBL/GenBank/DDBJ databases">
        <authorList>
            <person name="Kurt Z."/>
        </authorList>
    </citation>
    <scope>NUCLEOTIDE SEQUENCE</scope>
</reference>
<dbReference type="AlphaFoldDB" id="A0AA86P2X3"/>
<gene>
    <name evidence="1" type="ORF">HINF_LOCUS16882</name>
    <name evidence="2" type="ORF">HINF_LOCUS62455</name>
</gene>
<dbReference type="EMBL" id="CATOUU010000429">
    <property type="protein sequence ID" value="CAI9929237.1"/>
    <property type="molecule type" value="Genomic_DNA"/>
</dbReference>